<accession>A0A8C2XRC2</accession>
<evidence type="ECO:0000313" key="2">
    <source>
        <dbReference type="Proteomes" id="UP000694565"/>
    </source>
</evidence>
<proteinExistence type="predicted"/>
<name>A0A8C2XRC2_CYCLU</name>
<sequence length="162" mass="17963">CGQATIDELLVGKSMRRRAAPYPACAVGLRCSSLEVSEVDALVGRAAVKTQVQVLVIAFLHRVHHFLRHPHGKGQVAAYLPDHYGCSNVPGLNLHMLPRNLLHHAQGVSSVPIPSVLGAICKRSWQLIRLCVVHLLVHTFLEVLEYDCQLQENRKRKKDISA</sequence>
<dbReference type="Ensembl" id="ENSCLMT00005023613.1">
    <property type="protein sequence ID" value="ENSCLMP00005022533.1"/>
    <property type="gene ID" value="ENSCLMG00005011185.1"/>
</dbReference>
<reference evidence="1" key="1">
    <citation type="submission" date="2025-08" db="UniProtKB">
        <authorList>
            <consortium name="Ensembl"/>
        </authorList>
    </citation>
    <scope>IDENTIFICATION</scope>
</reference>
<evidence type="ECO:0000313" key="1">
    <source>
        <dbReference type="Ensembl" id="ENSCLMP00005022533.1"/>
    </source>
</evidence>
<dbReference type="Proteomes" id="UP000694565">
    <property type="component" value="Unplaced"/>
</dbReference>
<keyword evidence="2" id="KW-1185">Reference proteome</keyword>
<organism evidence="1 2">
    <name type="scientific">Cyclopterus lumpus</name>
    <name type="common">Lumpsucker</name>
    <dbReference type="NCBI Taxonomy" id="8103"/>
    <lineage>
        <taxon>Eukaryota</taxon>
        <taxon>Metazoa</taxon>
        <taxon>Chordata</taxon>
        <taxon>Craniata</taxon>
        <taxon>Vertebrata</taxon>
        <taxon>Euteleostomi</taxon>
        <taxon>Actinopterygii</taxon>
        <taxon>Neopterygii</taxon>
        <taxon>Teleostei</taxon>
        <taxon>Neoteleostei</taxon>
        <taxon>Acanthomorphata</taxon>
        <taxon>Eupercaria</taxon>
        <taxon>Perciformes</taxon>
        <taxon>Cottioidei</taxon>
        <taxon>Cottales</taxon>
        <taxon>Cyclopteridae</taxon>
        <taxon>Cyclopterus</taxon>
    </lineage>
</organism>
<dbReference type="AlphaFoldDB" id="A0A8C2XRC2"/>
<reference evidence="1" key="2">
    <citation type="submission" date="2025-09" db="UniProtKB">
        <authorList>
            <consortium name="Ensembl"/>
        </authorList>
    </citation>
    <scope>IDENTIFICATION</scope>
</reference>
<dbReference type="GeneTree" id="ENSGT00940000174630"/>
<protein>
    <submittedName>
        <fullName evidence="1">Uncharacterized protein</fullName>
    </submittedName>
</protein>